<feature type="domain" description="SET" evidence="1">
    <location>
        <begin position="19"/>
        <end position="236"/>
    </location>
</feature>
<dbReference type="GO" id="GO:0016279">
    <property type="term" value="F:protein-lysine N-methyltransferase activity"/>
    <property type="evidence" value="ECO:0007669"/>
    <property type="project" value="InterPro"/>
</dbReference>
<dbReference type="CDD" id="cd19177">
    <property type="entry name" value="SET_SETD4"/>
    <property type="match status" value="1"/>
</dbReference>
<proteinExistence type="predicted"/>
<evidence type="ECO:0000313" key="2">
    <source>
        <dbReference type="EMBL" id="KAK1758539.1"/>
    </source>
</evidence>
<dbReference type="PANTHER" id="PTHR13271">
    <property type="entry name" value="UNCHARACTERIZED PUTATIVE METHYLTRANSFERASE"/>
    <property type="match status" value="1"/>
</dbReference>
<evidence type="ECO:0000259" key="1">
    <source>
        <dbReference type="PROSITE" id="PS50280"/>
    </source>
</evidence>
<accession>A0AAJ0BJZ1</accession>
<comment type="caution">
    <text evidence="2">The sequence shown here is derived from an EMBL/GenBank/DDBJ whole genome shotgun (WGS) entry which is preliminary data.</text>
</comment>
<gene>
    <name evidence="2" type="ORF">QBC47DRAFT_421159</name>
</gene>
<organism evidence="2 3">
    <name type="scientific">Echria macrotheca</name>
    <dbReference type="NCBI Taxonomy" id="438768"/>
    <lineage>
        <taxon>Eukaryota</taxon>
        <taxon>Fungi</taxon>
        <taxon>Dikarya</taxon>
        <taxon>Ascomycota</taxon>
        <taxon>Pezizomycotina</taxon>
        <taxon>Sordariomycetes</taxon>
        <taxon>Sordariomycetidae</taxon>
        <taxon>Sordariales</taxon>
        <taxon>Schizotheciaceae</taxon>
        <taxon>Echria</taxon>
    </lineage>
</organism>
<dbReference type="EMBL" id="MU839829">
    <property type="protein sequence ID" value="KAK1758539.1"/>
    <property type="molecule type" value="Genomic_DNA"/>
</dbReference>
<dbReference type="AlphaFoldDB" id="A0AAJ0BJZ1"/>
<dbReference type="InterPro" id="IPR050600">
    <property type="entry name" value="SETD3_SETD6_MTase"/>
</dbReference>
<dbReference type="InterPro" id="IPR044429">
    <property type="entry name" value="SETD4_SET"/>
</dbReference>
<name>A0AAJ0BJZ1_9PEZI</name>
<sequence>MDVYTELLRWATDQGIQIHGIEPRRLPGRGIGIVATQQIEPDTLLLQIPITALRTHDTIPSPILQAHPKDAPVHGLLATTLALDTTPTYAAWNAVVPSRAEVESTLPLCWPKSLHRFLPKPAQDLLTKQAAKFERDWSLFSTSPLFPSLSSSLSKETYKYNWLLVNTRTFYHDPTFSSSPPKKKKVPRDDRMVLQPVADLFNHADAGCAVSFDEDSFTITADRRYTPGEEVRICYGRHTNDFLLVEYGFILASNTVSDKNDTEVNKWDEVSLDEALLPELSTAQKERLAETNFLGGYVLDAETVCYRSQVALRMLVVSLARWRAFVDGEDEAVDDEEAQEKADRLLVRILKKYVVRIEGRLDEIDECEDGEPSQRQMLAQRWRQIQGLVEKTIARLEA</sequence>
<protein>
    <submittedName>
        <fullName evidence="2">Ribosomal lysine N-methyltransferase set11</fullName>
    </submittedName>
</protein>
<evidence type="ECO:0000313" key="3">
    <source>
        <dbReference type="Proteomes" id="UP001239445"/>
    </source>
</evidence>
<dbReference type="Gene3D" id="3.90.1410.10">
    <property type="entry name" value="set domain protein methyltransferase, domain 1"/>
    <property type="match status" value="1"/>
</dbReference>
<dbReference type="PANTHER" id="PTHR13271:SF137">
    <property type="entry name" value="SET DOMAIN-CONTAINING PROTEIN"/>
    <property type="match status" value="1"/>
</dbReference>
<dbReference type="PROSITE" id="PS50280">
    <property type="entry name" value="SET"/>
    <property type="match status" value="1"/>
</dbReference>
<reference evidence="2" key="1">
    <citation type="submission" date="2023-06" db="EMBL/GenBank/DDBJ databases">
        <title>Genome-scale phylogeny and comparative genomics of the fungal order Sordariales.</title>
        <authorList>
            <consortium name="Lawrence Berkeley National Laboratory"/>
            <person name="Hensen N."/>
            <person name="Bonometti L."/>
            <person name="Westerberg I."/>
            <person name="Brannstrom I.O."/>
            <person name="Guillou S."/>
            <person name="Cros-Aarteil S."/>
            <person name="Calhoun S."/>
            <person name="Haridas S."/>
            <person name="Kuo A."/>
            <person name="Mondo S."/>
            <person name="Pangilinan J."/>
            <person name="Riley R."/>
            <person name="Labutti K."/>
            <person name="Andreopoulos B."/>
            <person name="Lipzen A."/>
            <person name="Chen C."/>
            <person name="Yanf M."/>
            <person name="Daum C."/>
            <person name="Ng V."/>
            <person name="Clum A."/>
            <person name="Steindorff A."/>
            <person name="Ohm R."/>
            <person name="Martin F."/>
            <person name="Silar P."/>
            <person name="Natvig D."/>
            <person name="Lalanne C."/>
            <person name="Gautier V."/>
            <person name="Ament-Velasquez S.L."/>
            <person name="Kruys A."/>
            <person name="Hutchinson M.I."/>
            <person name="Powell A.J."/>
            <person name="Barry K."/>
            <person name="Miller A.N."/>
            <person name="Grigoriev I.V."/>
            <person name="Debuchy R."/>
            <person name="Gladieux P."/>
            <person name="Thoren M.H."/>
            <person name="Johannesson H."/>
        </authorList>
    </citation>
    <scope>NUCLEOTIDE SEQUENCE</scope>
    <source>
        <strain evidence="2">PSN4</strain>
    </source>
</reference>
<dbReference type="InterPro" id="IPR046341">
    <property type="entry name" value="SET_dom_sf"/>
</dbReference>
<dbReference type="SUPFAM" id="SSF82199">
    <property type="entry name" value="SET domain"/>
    <property type="match status" value="1"/>
</dbReference>
<dbReference type="InterPro" id="IPR001214">
    <property type="entry name" value="SET_dom"/>
</dbReference>
<dbReference type="Proteomes" id="UP001239445">
    <property type="component" value="Unassembled WGS sequence"/>
</dbReference>
<keyword evidence="3" id="KW-1185">Reference proteome</keyword>
<dbReference type="Pfam" id="PF00856">
    <property type="entry name" value="SET"/>
    <property type="match status" value="1"/>
</dbReference>